<dbReference type="PIRSF" id="PIRSF002741">
    <property type="entry name" value="MppA"/>
    <property type="match status" value="1"/>
</dbReference>
<name>A0ABW5FLD7_9PSEU</name>
<evidence type="ECO:0000313" key="5">
    <source>
        <dbReference type="Proteomes" id="UP001597417"/>
    </source>
</evidence>
<keyword evidence="5" id="KW-1185">Reference proteome</keyword>
<keyword evidence="1 2" id="KW-0732">Signal</keyword>
<evidence type="ECO:0000259" key="3">
    <source>
        <dbReference type="Pfam" id="PF00496"/>
    </source>
</evidence>
<protein>
    <submittedName>
        <fullName evidence="4">ABC transporter substrate-binding protein</fullName>
    </submittedName>
</protein>
<organism evidence="4 5">
    <name type="scientific">Amycolatopsis pigmentata</name>
    <dbReference type="NCBI Taxonomy" id="450801"/>
    <lineage>
        <taxon>Bacteria</taxon>
        <taxon>Bacillati</taxon>
        <taxon>Actinomycetota</taxon>
        <taxon>Actinomycetes</taxon>
        <taxon>Pseudonocardiales</taxon>
        <taxon>Pseudonocardiaceae</taxon>
        <taxon>Amycolatopsis</taxon>
    </lineage>
</organism>
<evidence type="ECO:0000313" key="4">
    <source>
        <dbReference type="EMBL" id="MFD2415860.1"/>
    </source>
</evidence>
<feature type="domain" description="Solute-binding protein family 5" evidence="3">
    <location>
        <begin position="75"/>
        <end position="423"/>
    </location>
</feature>
<evidence type="ECO:0000256" key="2">
    <source>
        <dbReference type="SAM" id="SignalP"/>
    </source>
</evidence>
<dbReference type="InterPro" id="IPR000914">
    <property type="entry name" value="SBP_5_dom"/>
</dbReference>
<dbReference type="SUPFAM" id="SSF53850">
    <property type="entry name" value="Periplasmic binding protein-like II"/>
    <property type="match status" value="1"/>
</dbReference>
<feature type="chain" id="PRO_5047227206" evidence="2">
    <location>
        <begin position="30"/>
        <end position="504"/>
    </location>
</feature>
<dbReference type="RefSeq" id="WP_378262046.1">
    <property type="nucleotide sequence ID" value="NZ_JBHUKR010000004.1"/>
</dbReference>
<gene>
    <name evidence="4" type="ORF">ACFSXZ_05915</name>
</gene>
<dbReference type="EMBL" id="JBHUKR010000004">
    <property type="protein sequence ID" value="MFD2415860.1"/>
    <property type="molecule type" value="Genomic_DNA"/>
</dbReference>
<dbReference type="Pfam" id="PF00496">
    <property type="entry name" value="SBP_bac_5"/>
    <property type="match status" value="1"/>
</dbReference>
<dbReference type="InterPro" id="IPR039424">
    <property type="entry name" value="SBP_5"/>
</dbReference>
<feature type="signal peptide" evidence="2">
    <location>
        <begin position="1"/>
        <end position="29"/>
    </location>
</feature>
<sequence>MRFTLRTRASAAVAACLVLAACGSGGQSAGSGSGGVLRYGTYQPTSLDPRKSGTLDTLFLEPVYDSLITRTPDGKIQPGLATEWSFSDGGTVLTMTLRQGVKFQDGAAFDANAVKQDIAAAQAKGSLRAAELAPIKSVDVVDPTHVRLNLSGPATQMVGVLAGEAGMMISPTALDKSDLGTNPVGAGPYKVVKNVQGQITYQAWDGYWAKNTVKNKELDFTINPDANTLFRGLQSGQLDAVGILAAQAKQAKEAGLNVLATPTTSLWALQLNVSNPVLANPKVRQAIGHAIDRQAISDNMTSGTCVATVQPFGKGFVGHNDALDDPKLGFDLAQSKDLVTQANAGAIPQLTLSVSSSTQQQQLGSILQAELGAAGIPVKVEVLDQATLTSKRLKGNFDMALSLTPTARPDPIIYIADTYIKGGVNNPGGFSSPTVDQLLRNAEQSSDDNARGALLAQISADVYQAGQPMVPICSTTFHFAYRNGVSGLKGPALNDFDWAAVGVS</sequence>
<dbReference type="PANTHER" id="PTHR30290">
    <property type="entry name" value="PERIPLASMIC BINDING COMPONENT OF ABC TRANSPORTER"/>
    <property type="match status" value="1"/>
</dbReference>
<dbReference type="Proteomes" id="UP001597417">
    <property type="component" value="Unassembled WGS sequence"/>
</dbReference>
<dbReference type="Gene3D" id="3.10.105.10">
    <property type="entry name" value="Dipeptide-binding Protein, Domain 3"/>
    <property type="match status" value="1"/>
</dbReference>
<dbReference type="Gene3D" id="3.40.190.10">
    <property type="entry name" value="Periplasmic binding protein-like II"/>
    <property type="match status" value="1"/>
</dbReference>
<comment type="caution">
    <text evidence="4">The sequence shown here is derived from an EMBL/GenBank/DDBJ whole genome shotgun (WGS) entry which is preliminary data.</text>
</comment>
<accession>A0ABW5FLD7</accession>
<dbReference type="PROSITE" id="PS51257">
    <property type="entry name" value="PROKAR_LIPOPROTEIN"/>
    <property type="match status" value="1"/>
</dbReference>
<dbReference type="PANTHER" id="PTHR30290:SF38">
    <property type="entry name" value="D,D-DIPEPTIDE-BINDING PERIPLASMIC PROTEIN DDPA-RELATED"/>
    <property type="match status" value="1"/>
</dbReference>
<evidence type="ECO:0000256" key="1">
    <source>
        <dbReference type="ARBA" id="ARBA00022729"/>
    </source>
</evidence>
<reference evidence="5" key="1">
    <citation type="journal article" date="2019" name="Int. J. Syst. Evol. Microbiol.">
        <title>The Global Catalogue of Microorganisms (GCM) 10K type strain sequencing project: providing services to taxonomists for standard genome sequencing and annotation.</title>
        <authorList>
            <consortium name="The Broad Institute Genomics Platform"/>
            <consortium name="The Broad Institute Genome Sequencing Center for Infectious Disease"/>
            <person name="Wu L."/>
            <person name="Ma J."/>
        </authorList>
    </citation>
    <scope>NUCLEOTIDE SEQUENCE [LARGE SCALE GENOMIC DNA]</scope>
    <source>
        <strain evidence="5">CGMCC 4.7645</strain>
    </source>
</reference>
<proteinExistence type="predicted"/>
<dbReference type="InterPro" id="IPR030678">
    <property type="entry name" value="Peptide/Ni-bd"/>
</dbReference>